<name>A0A0P7XTA4_9BACT</name>
<comment type="caution">
    <text evidence="1">The sequence shown here is derived from an EMBL/GenBank/DDBJ whole genome shotgun (WGS) entry which is preliminary data.</text>
</comment>
<evidence type="ECO:0000313" key="1">
    <source>
        <dbReference type="EMBL" id="KPQ20144.1"/>
    </source>
</evidence>
<organism evidence="1 2">
    <name type="scientific">Algoriphagus marincola HL-49</name>
    <dbReference type="NCBI Taxonomy" id="1305737"/>
    <lineage>
        <taxon>Bacteria</taxon>
        <taxon>Pseudomonadati</taxon>
        <taxon>Bacteroidota</taxon>
        <taxon>Cytophagia</taxon>
        <taxon>Cytophagales</taxon>
        <taxon>Cyclobacteriaceae</taxon>
        <taxon>Algoriphagus</taxon>
    </lineage>
</organism>
<dbReference type="Proteomes" id="UP000050421">
    <property type="component" value="Unassembled WGS sequence"/>
</dbReference>
<dbReference type="AlphaFoldDB" id="A0A0P7XTA4"/>
<evidence type="ECO:0000313" key="2">
    <source>
        <dbReference type="Proteomes" id="UP000050421"/>
    </source>
</evidence>
<dbReference type="PATRIC" id="fig|1305737.6.peg.453"/>
<accession>A0A0P7XTA4</accession>
<evidence type="ECO:0008006" key="3">
    <source>
        <dbReference type="Google" id="ProtNLM"/>
    </source>
</evidence>
<dbReference type="EMBL" id="LJXT01000001">
    <property type="protein sequence ID" value="KPQ20144.1"/>
    <property type="molecule type" value="Genomic_DNA"/>
</dbReference>
<dbReference type="OrthoDB" id="1005072at2"/>
<dbReference type="STRING" id="1305737.GCA_000526355_03415"/>
<gene>
    <name evidence="1" type="ORF">HLUCCX10_00070</name>
</gene>
<sequence length="431" mass="50183">MNFKEDFLQLVWKYQYFDRKGLQTTDGQSVQILNVGIHNLGEGPDFRDATIVLDGVTFHGHVEVHRLASEWKQHAHDGDSAYNSVILHVVWKDDKSALRKDGTRIPTLELEGRIFLEIWRNYEQLLHYEQDLPCGHALSQVPEIIRFSALEKALVERLHQKSEQILQILDQTKGDWEETAYRWLFQCFGFKTNASPMLDLASLLPYKILQKHRNQLSAVEAMLFGLAGLLPDKTEEPYVQHLIREYDFYQKKFGWQDQLLRQHWNFMGVRPSNFPTLRIAQLAAILAKAPNLLQAVMEDSRDFASFKKLLQVQPSDYWLYHYSFGKSSEKMASRGISGTVLQLLIINFVMPLWFAYGRYFQNPDWQERCFDLLQEIPAERNFIIRKFESSDWKAANAFDSQGMIGLFRTYCSPKKCLQCKIAQSLIKSTKG</sequence>
<proteinExistence type="predicted"/>
<dbReference type="InterPro" id="IPR021272">
    <property type="entry name" value="DUF2851"/>
</dbReference>
<protein>
    <recommendedName>
        <fullName evidence="3">DUF2851 family protein</fullName>
    </recommendedName>
</protein>
<reference evidence="1 2" key="1">
    <citation type="submission" date="2015-09" db="EMBL/GenBank/DDBJ databases">
        <title>Identification and resolution of microdiversity through metagenomic sequencing of parallel consortia.</title>
        <authorList>
            <person name="Nelson W.C."/>
            <person name="Romine M.F."/>
            <person name="Lindemann S.R."/>
        </authorList>
    </citation>
    <scope>NUCLEOTIDE SEQUENCE [LARGE SCALE GENOMIC DNA]</scope>
    <source>
        <strain evidence="1">HL-49</strain>
    </source>
</reference>
<dbReference type="Pfam" id="PF11013">
    <property type="entry name" value="DUF2851"/>
    <property type="match status" value="1"/>
</dbReference>
<dbReference type="eggNOG" id="ENOG502Z7XW">
    <property type="taxonomic scope" value="Bacteria"/>
</dbReference>